<dbReference type="PANTHER" id="PTHR11562:SF17">
    <property type="entry name" value="RE54080P-RELATED"/>
    <property type="match status" value="1"/>
</dbReference>
<feature type="transmembrane region" description="Helical" evidence="9">
    <location>
        <begin position="97"/>
        <end position="115"/>
    </location>
</feature>
<evidence type="ECO:0000256" key="3">
    <source>
        <dbReference type="ARBA" id="ARBA00022448"/>
    </source>
</evidence>
<dbReference type="Proteomes" id="UP000198984">
    <property type="component" value="Unassembled WGS sequence"/>
</dbReference>
<keyword evidence="3" id="KW-0813">Transport</keyword>
<organism evidence="12 13">
    <name type="scientific">Chitinophaga rupis</name>
    <dbReference type="NCBI Taxonomy" id="573321"/>
    <lineage>
        <taxon>Bacteria</taxon>
        <taxon>Pseudomonadati</taxon>
        <taxon>Bacteroidota</taxon>
        <taxon>Chitinophagia</taxon>
        <taxon>Chitinophagales</taxon>
        <taxon>Chitinophagaceae</taxon>
        <taxon>Chitinophaga</taxon>
    </lineage>
</organism>
<name>A0A1H8BN13_9BACT</name>
<feature type="domain" description="Cation efflux protein transmembrane" evidence="10">
    <location>
        <begin position="29"/>
        <end position="214"/>
    </location>
</feature>
<dbReference type="GO" id="GO:0005385">
    <property type="term" value="F:zinc ion transmembrane transporter activity"/>
    <property type="evidence" value="ECO:0007669"/>
    <property type="project" value="TreeGrafter"/>
</dbReference>
<dbReference type="Gene3D" id="1.20.1510.10">
    <property type="entry name" value="Cation efflux protein transmembrane domain"/>
    <property type="match status" value="1"/>
</dbReference>
<protein>
    <submittedName>
        <fullName evidence="12">Cobalt-zinc-cadmium efflux system protein</fullName>
    </submittedName>
</protein>
<keyword evidence="13" id="KW-1185">Reference proteome</keyword>
<dbReference type="InterPro" id="IPR058533">
    <property type="entry name" value="Cation_efflux_TM"/>
</dbReference>
<keyword evidence="7" id="KW-0406">Ion transport</keyword>
<dbReference type="InterPro" id="IPR036837">
    <property type="entry name" value="Cation_efflux_CTD_sf"/>
</dbReference>
<feature type="domain" description="Cation efflux protein cytoplasmic" evidence="11">
    <location>
        <begin position="221"/>
        <end position="275"/>
    </location>
</feature>
<evidence type="ECO:0000256" key="6">
    <source>
        <dbReference type="ARBA" id="ARBA00022989"/>
    </source>
</evidence>
<proteinExistence type="inferred from homology"/>
<dbReference type="Pfam" id="PF01545">
    <property type="entry name" value="Cation_efflux"/>
    <property type="match status" value="1"/>
</dbReference>
<evidence type="ECO:0000256" key="4">
    <source>
        <dbReference type="ARBA" id="ARBA00022692"/>
    </source>
</evidence>
<keyword evidence="5" id="KW-0862">Zinc</keyword>
<comment type="similarity">
    <text evidence="2">Belongs to the cation diffusion facilitator (CDF) transporter (TC 2.A.4) family. SLC30A subfamily.</text>
</comment>
<dbReference type="AlphaFoldDB" id="A0A1H8BN13"/>
<evidence type="ECO:0000259" key="10">
    <source>
        <dbReference type="Pfam" id="PF01545"/>
    </source>
</evidence>
<reference evidence="12 13" key="1">
    <citation type="submission" date="2016-10" db="EMBL/GenBank/DDBJ databases">
        <authorList>
            <person name="de Groot N.N."/>
        </authorList>
    </citation>
    <scope>NUCLEOTIDE SEQUENCE [LARGE SCALE GENOMIC DNA]</scope>
    <source>
        <strain evidence="12 13">DSM 21039</strain>
    </source>
</reference>
<evidence type="ECO:0000256" key="5">
    <source>
        <dbReference type="ARBA" id="ARBA00022906"/>
    </source>
</evidence>
<dbReference type="OrthoDB" id="9809646at2"/>
<evidence type="ECO:0000313" key="13">
    <source>
        <dbReference type="Proteomes" id="UP000198984"/>
    </source>
</evidence>
<accession>A0A1H8BN13</accession>
<comment type="subcellular location">
    <subcellularLocation>
        <location evidence="1">Membrane</location>
        <topology evidence="1">Multi-pass membrane protein</topology>
    </subcellularLocation>
</comment>
<gene>
    <name evidence="12" type="ORF">SAMN04488505_106275</name>
</gene>
<feature type="transmembrane region" description="Helical" evidence="9">
    <location>
        <begin position="160"/>
        <end position="186"/>
    </location>
</feature>
<dbReference type="SUPFAM" id="SSF161111">
    <property type="entry name" value="Cation efflux protein transmembrane domain-like"/>
    <property type="match status" value="1"/>
</dbReference>
<dbReference type="InterPro" id="IPR050681">
    <property type="entry name" value="CDF/SLC30A"/>
</dbReference>
<dbReference type="STRING" id="573321.SAMN04488505_106275"/>
<evidence type="ECO:0000256" key="7">
    <source>
        <dbReference type="ARBA" id="ARBA00023065"/>
    </source>
</evidence>
<evidence type="ECO:0000259" key="11">
    <source>
        <dbReference type="Pfam" id="PF16916"/>
    </source>
</evidence>
<keyword evidence="5" id="KW-0864">Zinc transport</keyword>
<feature type="transmembrane region" description="Helical" evidence="9">
    <location>
        <begin position="127"/>
        <end position="148"/>
    </location>
</feature>
<evidence type="ECO:0000256" key="2">
    <source>
        <dbReference type="ARBA" id="ARBA00008873"/>
    </source>
</evidence>
<feature type="transmembrane region" description="Helical" evidence="9">
    <location>
        <begin position="192"/>
        <end position="209"/>
    </location>
</feature>
<dbReference type="NCBIfam" id="TIGR01297">
    <property type="entry name" value="CDF"/>
    <property type="match status" value="1"/>
</dbReference>
<keyword evidence="6 9" id="KW-1133">Transmembrane helix</keyword>
<feature type="transmembrane region" description="Helical" evidence="9">
    <location>
        <begin position="25"/>
        <end position="53"/>
    </location>
</feature>
<dbReference type="EMBL" id="FOBB01000006">
    <property type="protein sequence ID" value="SEM83524.1"/>
    <property type="molecule type" value="Genomic_DNA"/>
</dbReference>
<dbReference type="GO" id="GO:0005886">
    <property type="term" value="C:plasma membrane"/>
    <property type="evidence" value="ECO:0007669"/>
    <property type="project" value="TreeGrafter"/>
</dbReference>
<dbReference type="SUPFAM" id="SSF160240">
    <property type="entry name" value="Cation efflux protein cytoplasmic domain-like"/>
    <property type="match status" value="1"/>
</dbReference>
<dbReference type="Pfam" id="PF16916">
    <property type="entry name" value="ZT_dimer"/>
    <property type="match status" value="1"/>
</dbReference>
<evidence type="ECO:0000313" key="12">
    <source>
        <dbReference type="EMBL" id="SEM83524.1"/>
    </source>
</evidence>
<dbReference type="RefSeq" id="WP_089917752.1">
    <property type="nucleotide sequence ID" value="NZ_FOBB01000006.1"/>
</dbReference>
<evidence type="ECO:0000256" key="9">
    <source>
        <dbReference type="SAM" id="Phobius"/>
    </source>
</evidence>
<evidence type="ECO:0000256" key="1">
    <source>
        <dbReference type="ARBA" id="ARBA00004141"/>
    </source>
</evidence>
<keyword evidence="4 9" id="KW-0812">Transmembrane</keyword>
<dbReference type="PANTHER" id="PTHR11562">
    <property type="entry name" value="CATION EFFLUX PROTEIN/ ZINC TRANSPORTER"/>
    <property type="match status" value="1"/>
</dbReference>
<sequence>MSHDHAHSHAHTHALPITNGHLNRAFIWGIVLNLAFVVIEFVAGFITGSLALVSDAGHNLSDVASLALSLVAFRLAKVRSSQQYTYGYRKSTILVSLFNALILLVAVGAIGWEAVRRFTHPEPVPGGMMAIVAGIGIVVNATSAFLFMRDKEKDLNVKGAYLHLLADAMVSLGTVVAGIIIIYTGWYWVDPVVSLVIMIVIVYSTWGLLKSSLRLSLDGVPQGIELEEVKKIALKIPGVKDIYHIHIWAMSTTENALTAQLVVAAQLNMEQVDGLKRTLCHELEHLGIQHITLETSVSPAPHTSP</sequence>
<keyword evidence="8 9" id="KW-0472">Membrane</keyword>
<dbReference type="InterPro" id="IPR027469">
    <property type="entry name" value="Cation_efflux_TMD_sf"/>
</dbReference>
<evidence type="ECO:0000256" key="8">
    <source>
        <dbReference type="ARBA" id="ARBA00023136"/>
    </source>
</evidence>
<dbReference type="InterPro" id="IPR027470">
    <property type="entry name" value="Cation_efflux_CTD"/>
</dbReference>
<dbReference type="InterPro" id="IPR002524">
    <property type="entry name" value="Cation_efflux"/>
</dbReference>